<dbReference type="SUPFAM" id="SSF53756">
    <property type="entry name" value="UDP-Glycosyltransferase/glycogen phosphorylase"/>
    <property type="match status" value="1"/>
</dbReference>
<dbReference type="Pfam" id="PF13692">
    <property type="entry name" value="Glyco_trans_1_4"/>
    <property type="match status" value="1"/>
</dbReference>
<evidence type="ECO:0000313" key="2">
    <source>
        <dbReference type="EMBL" id="TPG15485.1"/>
    </source>
</evidence>
<dbReference type="Gene3D" id="3.40.50.2000">
    <property type="entry name" value="Glycogen Phosphorylase B"/>
    <property type="match status" value="2"/>
</dbReference>
<dbReference type="GO" id="GO:0016757">
    <property type="term" value="F:glycosyltransferase activity"/>
    <property type="evidence" value="ECO:0007669"/>
    <property type="project" value="UniProtKB-ARBA"/>
</dbReference>
<comment type="caution">
    <text evidence="2">The sequence shown here is derived from an EMBL/GenBank/DDBJ whole genome shotgun (WGS) entry which is preliminary data.</text>
</comment>
<dbReference type="PANTHER" id="PTHR45947:SF3">
    <property type="entry name" value="SULFOQUINOVOSYL TRANSFERASE SQD2"/>
    <property type="match status" value="1"/>
</dbReference>
<evidence type="ECO:0000259" key="1">
    <source>
        <dbReference type="Pfam" id="PF13439"/>
    </source>
</evidence>
<proteinExistence type="predicted"/>
<keyword evidence="3" id="KW-1185">Reference proteome</keyword>
<dbReference type="PANTHER" id="PTHR45947">
    <property type="entry name" value="SULFOQUINOVOSYL TRANSFERASE SQD2"/>
    <property type="match status" value="1"/>
</dbReference>
<dbReference type="RefSeq" id="WP_140866541.1">
    <property type="nucleotide sequence ID" value="NZ_RCZK01000001.1"/>
</dbReference>
<sequence length="395" mass="43502">MRIVDVNEFYSPTGGGVRTYVDRKMTILGEMGHELIVIAPGREDRVEERAGGRIVYVKSPGMPFDSNYGLLWDAAPIHELLDRYDPDVVENCSPWRPAWIVTDWPGTGNKRAIRSFFVHNDNVEAYPKRWFGGVASPQAIERAFAWYDRYQGRFLDRHDTVVTNGPAMTARLRARGVRVDATMTLGIERRHFSPAFRDEELRAALLDECKLPPGGHLLLGIGRHHPEKRWPVVIDAVGRAGAKLPVGLILLGRGMATKALERRIGESPHIRLFRPTYDRARLAAIMASVDAYIHASDAEPFGLVGYEALASGAPLILPDAGGMAALADPLYTETYRARDAVSCAEAIGRFFARDQAPIRAAAAAAADGVLSDEEHARRLIAHYDAVIATATARTA</sequence>
<feature type="domain" description="Glycosyltransferase subfamily 4-like N-terminal" evidence="1">
    <location>
        <begin position="15"/>
        <end position="178"/>
    </location>
</feature>
<protein>
    <submittedName>
        <fullName evidence="2">Glycosyltransferase</fullName>
    </submittedName>
</protein>
<dbReference type="InterPro" id="IPR028098">
    <property type="entry name" value="Glyco_trans_4-like_N"/>
</dbReference>
<evidence type="ECO:0000313" key="3">
    <source>
        <dbReference type="Proteomes" id="UP000318413"/>
    </source>
</evidence>
<accession>A0A502CPA9</accession>
<dbReference type="Pfam" id="PF13439">
    <property type="entry name" value="Glyco_transf_4"/>
    <property type="match status" value="1"/>
</dbReference>
<dbReference type="AlphaFoldDB" id="A0A502CPA9"/>
<dbReference type="OrthoDB" id="9802525at2"/>
<dbReference type="EMBL" id="RCZK01000001">
    <property type="protein sequence ID" value="TPG15485.1"/>
    <property type="molecule type" value="Genomic_DNA"/>
</dbReference>
<dbReference type="Proteomes" id="UP000318413">
    <property type="component" value="Unassembled WGS sequence"/>
</dbReference>
<keyword evidence="2" id="KW-0808">Transferase</keyword>
<gene>
    <name evidence="2" type="ORF">EAH84_01370</name>
</gene>
<dbReference type="InterPro" id="IPR050194">
    <property type="entry name" value="Glycosyltransferase_grp1"/>
</dbReference>
<organism evidence="2 3">
    <name type="scientific">Sphingomonas oligophenolica</name>
    <dbReference type="NCBI Taxonomy" id="301154"/>
    <lineage>
        <taxon>Bacteria</taxon>
        <taxon>Pseudomonadati</taxon>
        <taxon>Pseudomonadota</taxon>
        <taxon>Alphaproteobacteria</taxon>
        <taxon>Sphingomonadales</taxon>
        <taxon>Sphingomonadaceae</taxon>
        <taxon>Sphingomonas</taxon>
    </lineage>
</organism>
<name>A0A502CPA9_9SPHN</name>
<reference evidence="2 3" key="1">
    <citation type="journal article" date="2019" name="Environ. Microbiol.">
        <title>Species interactions and distinct microbial communities in high Arctic permafrost affected cryosols are associated with the CH4 and CO2 gas fluxes.</title>
        <authorList>
            <person name="Altshuler I."/>
            <person name="Hamel J."/>
            <person name="Turney S."/>
            <person name="Magnuson E."/>
            <person name="Levesque R."/>
            <person name="Greer C."/>
            <person name="Whyte L.G."/>
        </authorList>
    </citation>
    <scope>NUCLEOTIDE SEQUENCE [LARGE SCALE GENOMIC DNA]</scope>
    <source>
        <strain evidence="2 3">S5.1</strain>
    </source>
</reference>